<organism evidence="1">
    <name type="scientific">uncultured bacterium contig00059</name>
    <dbReference type="NCBI Taxonomy" id="1181542"/>
    <lineage>
        <taxon>Bacteria</taxon>
        <taxon>environmental samples</taxon>
    </lineage>
</organism>
<dbReference type="AlphaFoldDB" id="A0A0A6ZH57"/>
<sequence length="48" mass="5786">MKTRAMAIAMMIPIFFIKYSLEIKFNEKTIFRLYYFTLINSTSQEKNV</sequence>
<name>A0A0A6ZH57_9BACT</name>
<evidence type="ECO:0000313" key="1">
    <source>
        <dbReference type="EMBL" id="AGS52255.1"/>
    </source>
</evidence>
<dbReference type="EMBL" id="JQ844187">
    <property type="protein sequence ID" value="AGS52255.1"/>
    <property type="molecule type" value="Genomic_DNA"/>
</dbReference>
<reference evidence="1" key="1">
    <citation type="journal article" date="2012" name="Enzyme Microb. Technol.">
        <title>Characterization of a novel thermostable ?-glucosidase from a metagenomic library of termite gut.</title>
        <authorList>
            <person name="Wang Q."/>
            <person name="Qian C."/>
            <person name="Zhang X.Z."/>
            <person name="Liu N."/>
            <person name="Yan X."/>
            <person name="Zhou Z."/>
        </authorList>
    </citation>
    <scope>NUCLEOTIDE SEQUENCE</scope>
</reference>
<proteinExistence type="predicted"/>
<accession>A0A0A6ZH57</accession>
<protein>
    <submittedName>
        <fullName evidence="1">Uncharacterized protein</fullName>
    </submittedName>
</protein>